<comment type="similarity">
    <text evidence="1">Belongs to the proline racemase family.</text>
</comment>
<feature type="binding site" evidence="3">
    <location>
        <begin position="92"/>
        <end position="93"/>
    </location>
    <ligand>
        <name>substrate</name>
    </ligand>
</feature>
<dbReference type="Gene3D" id="3.10.310.10">
    <property type="entry name" value="Diaminopimelate Epimerase, Chain A, domain 1"/>
    <property type="match status" value="2"/>
</dbReference>
<dbReference type="PANTHER" id="PTHR33442:SF5">
    <property type="entry name" value="BIFUNCTIONAL TRANS-3-HYDROXY-L-PROLINE DEHYDRATASE_2-EPIMERASE"/>
    <property type="match status" value="1"/>
</dbReference>
<evidence type="ECO:0000256" key="2">
    <source>
        <dbReference type="PIRSR" id="PIRSR029792-1"/>
    </source>
</evidence>
<dbReference type="SFLD" id="SFLDS00028">
    <property type="entry name" value="Proline_Racemase"/>
    <property type="match status" value="1"/>
</dbReference>
<dbReference type="PIRSF" id="PIRSF029792">
    <property type="entry name" value="Pro_racemase"/>
    <property type="match status" value="1"/>
</dbReference>
<protein>
    <submittedName>
        <fullName evidence="4">Proline racemase</fullName>
    </submittedName>
</protein>
<organism evidence="4 5">
    <name type="scientific">Thalassospira profundimaris</name>
    <dbReference type="NCBI Taxonomy" id="502049"/>
    <lineage>
        <taxon>Bacteria</taxon>
        <taxon>Pseudomonadati</taxon>
        <taxon>Pseudomonadota</taxon>
        <taxon>Alphaproteobacteria</taxon>
        <taxon>Rhodospirillales</taxon>
        <taxon>Thalassospiraceae</taxon>
        <taxon>Thalassospira</taxon>
    </lineage>
</organism>
<dbReference type="InterPro" id="IPR008794">
    <property type="entry name" value="Pro_racemase_fam"/>
</dbReference>
<evidence type="ECO:0000313" key="4">
    <source>
        <dbReference type="EMBL" id="RCK49843.1"/>
    </source>
</evidence>
<sequence length="348" mass="37281">MRWSRVIQTVDVHCEGEVGRVIVGGVLDIPGRTMGEKLTYLNETDDSLRRFLCSEPRSGPAGSFVLLTPACTPGADVGMIVFQPDQAHAMSGSNAMCAVTAILETGMLAITGEKTVVTLDTAVGLVQGTATCRDGKVECVSIDMPAAFVARAHQVIDTPRWGQVRYDLCFGGVFYALVDVDQVGLDIIPENSRDLATFGVELRNRIAAETDIVHPLMPDVHGLAYVMFRKQLDTGVVQTCTTLRPGRVDRSPCGTGSNASMAVRYASGQAQIGDVMITRSIIGGEFETRLRGTQEAGSYQAVLTTISGRCWIYAMTQIGLDPADPFPHGFILSDTWGGSAKGIQVTSD</sequence>
<evidence type="ECO:0000313" key="5">
    <source>
        <dbReference type="Proteomes" id="UP000252517"/>
    </source>
</evidence>
<feature type="binding site" evidence="3">
    <location>
        <position position="83"/>
    </location>
    <ligand>
        <name>substrate</name>
    </ligand>
</feature>
<dbReference type="SUPFAM" id="SSF54506">
    <property type="entry name" value="Diaminopimelate epimerase-like"/>
    <property type="match status" value="1"/>
</dbReference>
<gene>
    <name evidence="4" type="ORF">TH25_12535</name>
</gene>
<reference evidence="4 5" key="1">
    <citation type="submission" date="2014-07" db="EMBL/GenBank/DDBJ databases">
        <title>Draft genome sequence of Thalassospira profundimaris S25-3-2.</title>
        <authorList>
            <person name="Lai Q."/>
            <person name="Shao Z."/>
        </authorList>
    </citation>
    <scope>NUCLEOTIDE SEQUENCE [LARGE SCALE GENOMIC DNA]</scope>
    <source>
        <strain evidence="4 5">S25-3-2</strain>
    </source>
</reference>
<evidence type="ECO:0000256" key="3">
    <source>
        <dbReference type="PIRSR" id="PIRSR029792-2"/>
    </source>
</evidence>
<dbReference type="AlphaFoldDB" id="A0A367X860"/>
<proteinExistence type="inferred from homology"/>
<feature type="active site" description="Proton donor" evidence="2">
    <location>
        <position position="253"/>
    </location>
</feature>
<dbReference type="OrthoDB" id="181267at2"/>
<accession>A0A367X860</accession>
<feature type="binding site" evidence="3">
    <location>
        <begin position="254"/>
        <end position="255"/>
    </location>
    <ligand>
        <name>substrate</name>
    </ligand>
</feature>
<dbReference type="RefSeq" id="WP_114088638.1">
    <property type="nucleotide sequence ID" value="NZ_JPWH01000009.1"/>
</dbReference>
<comment type="caution">
    <text evidence="4">The sequence shown here is derived from an EMBL/GenBank/DDBJ whole genome shotgun (WGS) entry which is preliminary data.</text>
</comment>
<name>A0A367X860_9PROT</name>
<dbReference type="Proteomes" id="UP000252517">
    <property type="component" value="Unassembled WGS sequence"/>
</dbReference>
<feature type="active site" description="Proton acceptor" evidence="2">
    <location>
        <position position="91"/>
    </location>
</feature>
<evidence type="ECO:0000256" key="1">
    <source>
        <dbReference type="ARBA" id="ARBA00007529"/>
    </source>
</evidence>
<dbReference type="Pfam" id="PF05544">
    <property type="entry name" value="Pro_racemase"/>
    <property type="match status" value="1"/>
</dbReference>
<dbReference type="PANTHER" id="PTHR33442">
    <property type="entry name" value="TRANS-3-HYDROXY-L-PROLINE DEHYDRATASE"/>
    <property type="match status" value="1"/>
</dbReference>
<dbReference type="GO" id="GO:0047580">
    <property type="term" value="F:4-hydroxyproline epimerase activity"/>
    <property type="evidence" value="ECO:0007669"/>
    <property type="project" value="TreeGrafter"/>
</dbReference>
<dbReference type="EMBL" id="JPWH01000009">
    <property type="protein sequence ID" value="RCK49843.1"/>
    <property type="molecule type" value="Genomic_DNA"/>
</dbReference>
<feature type="binding site" evidence="3">
    <location>
        <position position="249"/>
    </location>
    <ligand>
        <name>substrate</name>
    </ligand>
</feature>